<protein>
    <submittedName>
        <fullName evidence="1">Uncharacterized protein</fullName>
    </submittedName>
</protein>
<evidence type="ECO:0000313" key="2">
    <source>
        <dbReference type="Proteomes" id="UP000245695"/>
    </source>
</evidence>
<keyword evidence="2" id="KW-1185">Reference proteome</keyword>
<accession>A0A2P2BNI8</accession>
<proteinExistence type="predicted"/>
<name>A0A2P2BNI8_9FIRM</name>
<evidence type="ECO:0000313" key="1">
    <source>
        <dbReference type="EMBL" id="CEI71955.1"/>
    </source>
</evidence>
<organism evidence="1 2">
    <name type="scientific">Romboutsia hominis</name>
    <dbReference type="NCBI Taxonomy" id="1507512"/>
    <lineage>
        <taxon>Bacteria</taxon>
        <taxon>Bacillati</taxon>
        <taxon>Bacillota</taxon>
        <taxon>Clostridia</taxon>
        <taxon>Peptostreptococcales</taxon>
        <taxon>Peptostreptococcaceae</taxon>
        <taxon>Romboutsia</taxon>
    </lineage>
</organism>
<dbReference type="EMBL" id="LN650648">
    <property type="protein sequence ID" value="CEI71955.1"/>
    <property type="molecule type" value="Genomic_DNA"/>
</dbReference>
<dbReference type="KEGG" id="rhom:FRIFI_0407"/>
<sequence length="128" mass="14230">MCRNNNCEYFQRDDFEDIRDEVCDIESRCCEGFVKEQFTIRSTATPAGVVVYDSSDPATTRATIKIRNLSRTVSIRVQASPIDIVIAQNQEAVISVAQLNAVVITALSTTMTARVLLCFDLQFDSLGN</sequence>
<dbReference type="AlphaFoldDB" id="A0A2P2BNI8"/>
<dbReference type="Proteomes" id="UP000245695">
    <property type="component" value="Chromosome 1"/>
</dbReference>
<reference evidence="1 2" key="1">
    <citation type="submission" date="2014-09" db="EMBL/GenBank/DDBJ databases">
        <authorList>
            <person name="Hornung B.V."/>
        </authorList>
    </citation>
    <scope>NUCLEOTIDE SEQUENCE [LARGE SCALE GENOMIC DNA]</scope>
    <source>
        <strain evidence="1 2">FRIFI</strain>
    </source>
</reference>
<dbReference type="RefSeq" id="WP_166504868.1">
    <property type="nucleotide sequence ID" value="NZ_LN650648.1"/>
</dbReference>
<gene>
    <name evidence="1" type="ORF">FRIFI_0407</name>
</gene>